<keyword evidence="8" id="KW-1185">Reference proteome</keyword>
<dbReference type="EMBL" id="JAVDYB010000001">
    <property type="protein sequence ID" value="MDR7279925.1"/>
    <property type="molecule type" value="Genomic_DNA"/>
</dbReference>
<dbReference type="Gene3D" id="1.20.1250.20">
    <property type="entry name" value="MFS general substrate transporter like domains"/>
    <property type="match status" value="2"/>
</dbReference>
<evidence type="ECO:0000256" key="1">
    <source>
        <dbReference type="ARBA" id="ARBA00004651"/>
    </source>
</evidence>
<evidence type="ECO:0000256" key="4">
    <source>
        <dbReference type="ARBA" id="ARBA00023136"/>
    </source>
</evidence>
<evidence type="ECO:0000259" key="6">
    <source>
        <dbReference type="PROSITE" id="PS50850"/>
    </source>
</evidence>
<feature type="transmembrane region" description="Helical" evidence="5">
    <location>
        <begin position="163"/>
        <end position="183"/>
    </location>
</feature>
<feature type="transmembrane region" description="Helical" evidence="5">
    <location>
        <begin position="297"/>
        <end position="320"/>
    </location>
</feature>
<dbReference type="InterPro" id="IPR036259">
    <property type="entry name" value="MFS_trans_sf"/>
</dbReference>
<dbReference type="RefSeq" id="WP_310373996.1">
    <property type="nucleotide sequence ID" value="NZ_JAVDYB010000001.1"/>
</dbReference>
<evidence type="ECO:0000256" key="2">
    <source>
        <dbReference type="ARBA" id="ARBA00022692"/>
    </source>
</evidence>
<feature type="transmembrane region" description="Helical" evidence="5">
    <location>
        <begin position="360"/>
        <end position="381"/>
    </location>
</feature>
<dbReference type="InterPro" id="IPR011701">
    <property type="entry name" value="MFS"/>
</dbReference>
<organism evidence="7 8">
    <name type="scientific">Catenuloplanes atrovinosus</name>
    <dbReference type="NCBI Taxonomy" id="137266"/>
    <lineage>
        <taxon>Bacteria</taxon>
        <taxon>Bacillati</taxon>
        <taxon>Actinomycetota</taxon>
        <taxon>Actinomycetes</taxon>
        <taxon>Micromonosporales</taxon>
        <taxon>Micromonosporaceae</taxon>
        <taxon>Catenuloplanes</taxon>
    </lineage>
</organism>
<evidence type="ECO:0000256" key="3">
    <source>
        <dbReference type="ARBA" id="ARBA00022989"/>
    </source>
</evidence>
<feature type="transmembrane region" description="Helical" evidence="5">
    <location>
        <begin position="70"/>
        <end position="89"/>
    </location>
</feature>
<keyword evidence="2 5" id="KW-0812">Transmembrane</keyword>
<feature type="domain" description="Major facilitator superfamily (MFS) profile" evidence="6">
    <location>
        <begin position="7"/>
        <end position="386"/>
    </location>
</feature>
<feature type="transmembrane region" description="Helical" evidence="5">
    <location>
        <begin position="132"/>
        <end position="157"/>
    </location>
</feature>
<dbReference type="PROSITE" id="PS50850">
    <property type="entry name" value="MFS"/>
    <property type="match status" value="1"/>
</dbReference>
<dbReference type="Proteomes" id="UP001183643">
    <property type="component" value="Unassembled WGS sequence"/>
</dbReference>
<dbReference type="AlphaFoldDB" id="A0AAE3YWJ9"/>
<dbReference type="CDD" id="cd17339">
    <property type="entry name" value="MFS_NIMT_CynX_like"/>
    <property type="match status" value="1"/>
</dbReference>
<dbReference type="InterPro" id="IPR052524">
    <property type="entry name" value="MFS_Cyanate_Porter"/>
</dbReference>
<sequence length="397" mass="40187">MSRGARTGMVIAVVLLAANLRPAVVAVSPLLSDIRAETGLSSAGAALLTTVPVLCFGLLAPFAPVLARRVGLVPVLVGVLGAMTVGGLLRLPESVVLLFAGTVVFGAAIAVGNVLLPVLVKREFPDRAGTMMGVYSVSLSAGAALAAGTAVPLLALLRDDWRTALAVWAVPPAIALLVWLPLLSRGSRGPRPGTAAPGTPLWRAPLAWAVTGFMGLQSLVYYATVAWLPEILIASGSDQARAGYALSVFNLVGIVASLAFTVTVGRTRRQGGYAVGSAVLYAAGFGGLLIAPGPLDFLWATLLGLAQGTTISLALALILLRMPSAGHAARMSGMAQGIGYLLAAAGPVLAGAVHDATGGWSWPLLLLGALLVPMAAAGAVAGRDVVLKVPSEIGVRS</sequence>
<gene>
    <name evidence="7" type="ORF">J2S41_006703</name>
</gene>
<feature type="transmembrane region" description="Helical" evidence="5">
    <location>
        <begin position="244"/>
        <end position="264"/>
    </location>
</feature>
<dbReference type="PANTHER" id="PTHR23523:SF2">
    <property type="entry name" value="2-NITROIMIDAZOLE TRANSPORTER"/>
    <property type="match status" value="1"/>
</dbReference>
<keyword evidence="3 5" id="KW-1133">Transmembrane helix</keyword>
<feature type="transmembrane region" description="Helical" evidence="5">
    <location>
        <begin position="42"/>
        <end position="63"/>
    </location>
</feature>
<evidence type="ECO:0000313" key="8">
    <source>
        <dbReference type="Proteomes" id="UP001183643"/>
    </source>
</evidence>
<feature type="transmembrane region" description="Helical" evidence="5">
    <location>
        <begin position="204"/>
        <end position="224"/>
    </location>
</feature>
<evidence type="ECO:0000256" key="5">
    <source>
        <dbReference type="SAM" id="Phobius"/>
    </source>
</evidence>
<feature type="transmembrane region" description="Helical" evidence="5">
    <location>
        <begin position="332"/>
        <end position="354"/>
    </location>
</feature>
<feature type="transmembrane region" description="Helical" evidence="5">
    <location>
        <begin position="95"/>
        <end position="120"/>
    </location>
</feature>
<accession>A0AAE3YWJ9</accession>
<keyword evidence="4 5" id="KW-0472">Membrane</keyword>
<name>A0AAE3YWJ9_9ACTN</name>
<feature type="transmembrane region" description="Helical" evidence="5">
    <location>
        <begin position="271"/>
        <end position="291"/>
    </location>
</feature>
<dbReference type="GO" id="GO:0005886">
    <property type="term" value="C:plasma membrane"/>
    <property type="evidence" value="ECO:0007669"/>
    <property type="project" value="UniProtKB-SubCell"/>
</dbReference>
<dbReference type="Pfam" id="PF07690">
    <property type="entry name" value="MFS_1"/>
    <property type="match status" value="1"/>
</dbReference>
<dbReference type="GO" id="GO:0022857">
    <property type="term" value="F:transmembrane transporter activity"/>
    <property type="evidence" value="ECO:0007669"/>
    <property type="project" value="InterPro"/>
</dbReference>
<comment type="caution">
    <text evidence="7">The sequence shown here is derived from an EMBL/GenBank/DDBJ whole genome shotgun (WGS) entry which is preliminary data.</text>
</comment>
<protein>
    <submittedName>
        <fullName evidence="7">CP family cyanate transporter-like MFS transporter</fullName>
    </submittedName>
</protein>
<proteinExistence type="predicted"/>
<reference evidence="7" key="1">
    <citation type="submission" date="2023-07" db="EMBL/GenBank/DDBJ databases">
        <title>Sequencing the genomes of 1000 actinobacteria strains.</title>
        <authorList>
            <person name="Klenk H.-P."/>
        </authorList>
    </citation>
    <scope>NUCLEOTIDE SEQUENCE</scope>
    <source>
        <strain evidence="7">DSM 44707</strain>
    </source>
</reference>
<dbReference type="PANTHER" id="PTHR23523">
    <property type="match status" value="1"/>
</dbReference>
<evidence type="ECO:0000313" key="7">
    <source>
        <dbReference type="EMBL" id="MDR7279925.1"/>
    </source>
</evidence>
<dbReference type="InterPro" id="IPR020846">
    <property type="entry name" value="MFS_dom"/>
</dbReference>
<dbReference type="SUPFAM" id="SSF103473">
    <property type="entry name" value="MFS general substrate transporter"/>
    <property type="match status" value="1"/>
</dbReference>
<comment type="subcellular location">
    <subcellularLocation>
        <location evidence="1">Cell membrane</location>
        <topology evidence="1">Multi-pass membrane protein</topology>
    </subcellularLocation>
</comment>